<dbReference type="InterPro" id="IPR012349">
    <property type="entry name" value="Split_barrel_FMN-bd"/>
</dbReference>
<reference evidence="1" key="3">
    <citation type="journal article" date="2022" name="BMC Genomics">
        <title>Comparative genome analysis of mycobacteria focusing on tRNA and non-coding RNA.</title>
        <authorList>
            <person name="Behra P.R.K."/>
            <person name="Pettersson B.M.F."/>
            <person name="Ramesh M."/>
            <person name="Das S."/>
            <person name="Dasgupta S."/>
            <person name="Kirsebom L.A."/>
        </authorList>
    </citation>
    <scope>NUCLEOTIDE SEQUENCE</scope>
    <source>
        <strain evidence="1">CCUG 55640</strain>
    </source>
</reference>
<reference evidence="1" key="2">
    <citation type="submission" date="2020-07" db="EMBL/GenBank/DDBJ databases">
        <authorList>
            <person name="Pettersson B.M.F."/>
            <person name="Behra P.R.K."/>
            <person name="Ramesh M."/>
            <person name="Das S."/>
            <person name="Dasgupta S."/>
            <person name="Kirsebom L.A."/>
        </authorList>
    </citation>
    <scope>NUCLEOTIDE SEQUENCE</scope>
    <source>
        <strain evidence="1">CCUG 55640</strain>
    </source>
</reference>
<sequence length="153" mass="17192">MSSNAADPITTRQAVRKFRRERLIGRYLANPAVALLGRLGIRTTFATELETTGRKSGARRRVPVSANFDDEGAWVISQHGRRSGWALNIETDPKVRIRQRNRWRSGIARFEPDDDPAKRASTFATSRLLSPLVAATFRALQSDPISVRIDFTD</sequence>
<gene>
    <name evidence="2" type="ORF">BST11_10355</name>
    <name evidence="1" type="ORF">H7K38_21355</name>
</gene>
<name>A0AA41XSW0_9MYCO</name>
<dbReference type="InterPro" id="IPR004378">
    <property type="entry name" value="F420H2_quin_Rdtase"/>
</dbReference>
<evidence type="ECO:0000313" key="4">
    <source>
        <dbReference type="Proteomes" id="UP001141650"/>
    </source>
</evidence>
<dbReference type="EMBL" id="MVHD01000013">
    <property type="protein sequence ID" value="OQZ91006.1"/>
    <property type="molecule type" value="Genomic_DNA"/>
</dbReference>
<dbReference type="GO" id="GO:0016491">
    <property type="term" value="F:oxidoreductase activity"/>
    <property type="evidence" value="ECO:0007669"/>
    <property type="project" value="InterPro"/>
</dbReference>
<dbReference type="NCBIfam" id="TIGR00026">
    <property type="entry name" value="hi_GC_TIGR00026"/>
    <property type="match status" value="1"/>
</dbReference>
<protein>
    <submittedName>
        <fullName evidence="1 2">Nitroreductase</fullName>
    </submittedName>
</protein>
<dbReference type="Proteomes" id="UP000192319">
    <property type="component" value="Unassembled WGS sequence"/>
</dbReference>
<evidence type="ECO:0000313" key="3">
    <source>
        <dbReference type="Proteomes" id="UP000192319"/>
    </source>
</evidence>
<dbReference type="AlphaFoldDB" id="A0AA41XSW0"/>
<reference evidence="2 3" key="1">
    <citation type="submission" date="2017-02" db="EMBL/GenBank/DDBJ databases">
        <title>The new phylogeny of genus Mycobacterium.</title>
        <authorList>
            <person name="Tortoli E."/>
            <person name="Trovato A."/>
            <person name="Cirillo D.M."/>
        </authorList>
    </citation>
    <scope>NUCLEOTIDE SEQUENCE [LARGE SCALE GENOMIC DNA]</scope>
    <source>
        <strain evidence="2 3">DSM 45230</strain>
    </source>
</reference>
<evidence type="ECO:0000313" key="2">
    <source>
        <dbReference type="EMBL" id="OQZ91006.1"/>
    </source>
</evidence>
<evidence type="ECO:0000313" key="1">
    <source>
        <dbReference type="EMBL" id="MCV7381179.1"/>
    </source>
</evidence>
<dbReference type="Gene3D" id="2.30.110.10">
    <property type="entry name" value="Electron Transport, Fmn-binding Protein, Chain A"/>
    <property type="match status" value="1"/>
</dbReference>
<dbReference type="Pfam" id="PF04075">
    <property type="entry name" value="F420H2_quin_red"/>
    <property type="match status" value="1"/>
</dbReference>
<dbReference type="RefSeq" id="WP_083137884.1">
    <property type="nucleotide sequence ID" value="NZ_JACKVH010000017.1"/>
</dbReference>
<proteinExistence type="predicted"/>
<accession>A0AA41XSW0</accession>
<dbReference type="EMBL" id="JACKVH010000017">
    <property type="protein sequence ID" value="MCV7381179.1"/>
    <property type="molecule type" value="Genomic_DNA"/>
</dbReference>
<organism evidence="1 4">
    <name type="scientific">Mycobacterium alsense</name>
    <dbReference type="NCBI Taxonomy" id="324058"/>
    <lineage>
        <taxon>Bacteria</taxon>
        <taxon>Bacillati</taxon>
        <taxon>Actinomycetota</taxon>
        <taxon>Actinomycetes</taxon>
        <taxon>Mycobacteriales</taxon>
        <taxon>Mycobacteriaceae</taxon>
        <taxon>Mycobacterium</taxon>
    </lineage>
</organism>
<keyword evidence="3" id="KW-1185">Reference proteome</keyword>
<dbReference type="Proteomes" id="UP001141650">
    <property type="component" value="Unassembled WGS sequence"/>
</dbReference>
<comment type="caution">
    <text evidence="1">The sequence shown here is derived from an EMBL/GenBank/DDBJ whole genome shotgun (WGS) entry which is preliminary data.</text>
</comment>